<accession>A0ABU9CSQ9</accession>
<keyword evidence="2" id="KW-0812">Transmembrane</keyword>
<feature type="region of interest" description="Disordered" evidence="1">
    <location>
        <begin position="130"/>
        <end position="172"/>
    </location>
</feature>
<evidence type="ECO:0000313" key="3">
    <source>
        <dbReference type="EMBL" id="MEK8070442.1"/>
    </source>
</evidence>
<evidence type="ECO:0000256" key="2">
    <source>
        <dbReference type="SAM" id="Phobius"/>
    </source>
</evidence>
<dbReference type="RefSeq" id="WP_341440544.1">
    <property type="nucleotide sequence ID" value="NZ_JBBPCN010000001.1"/>
</dbReference>
<protein>
    <submittedName>
        <fullName evidence="3">ABC transporter permease</fullName>
    </submittedName>
</protein>
<gene>
    <name evidence="3" type="ORF">AABD04_06230</name>
</gene>
<keyword evidence="4" id="KW-1185">Reference proteome</keyword>
<evidence type="ECO:0000256" key="1">
    <source>
        <dbReference type="SAM" id="MobiDB-lite"/>
    </source>
</evidence>
<feature type="transmembrane region" description="Helical" evidence="2">
    <location>
        <begin position="53"/>
        <end position="74"/>
    </location>
</feature>
<name>A0ABU9CSQ9_9NOCA</name>
<sequence>MVRTVWWALAVTAMAFTAWNAASLTMFDVSMACSKIGESSPYQCSDRAIDVLGVWPLILVGLLLATPPAMAAIALHKRFSWIAVAALVVLFMAGIAFVTHDSYSRLLVFALPMAIVGSIAAAFQRTASDARRPMSPTAGQSSATARVRSPGGFPESTPAMASTRPPSGNPRP</sequence>
<reference evidence="3 4" key="1">
    <citation type="submission" date="2024-03" db="EMBL/GenBank/DDBJ databases">
        <title>Rhodococcus navarretei sp. nov. and Pseudarthrobacter quantumdoti sp. nov., two new species with the ability to biosynthesize Quantum Dots isolated from soil samples at Union Glacier, Antarctica.</title>
        <authorList>
            <person name="Vargas M."/>
        </authorList>
    </citation>
    <scope>NUCLEOTIDE SEQUENCE [LARGE SCALE GENOMIC DNA]</scope>
    <source>
        <strain evidence="3 4">EXRC-4A-4</strain>
    </source>
</reference>
<dbReference type="Proteomes" id="UP001456513">
    <property type="component" value="Unassembled WGS sequence"/>
</dbReference>
<organism evidence="3 4">
    <name type="scientific">Rhodococcus navarretei</name>
    <dbReference type="NCBI Taxonomy" id="3128981"/>
    <lineage>
        <taxon>Bacteria</taxon>
        <taxon>Bacillati</taxon>
        <taxon>Actinomycetota</taxon>
        <taxon>Actinomycetes</taxon>
        <taxon>Mycobacteriales</taxon>
        <taxon>Nocardiaceae</taxon>
        <taxon>Rhodococcus</taxon>
    </lineage>
</organism>
<keyword evidence="2" id="KW-0472">Membrane</keyword>
<feature type="transmembrane region" description="Helical" evidence="2">
    <location>
        <begin position="81"/>
        <end position="100"/>
    </location>
</feature>
<feature type="transmembrane region" description="Helical" evidence="2">
    <location>
        <begin position="106"/>
        <end position="123"/>
    </location>
</feature>
<keyword evidence="2" id="KW-1133">Transmembrane helix</keyword>
<dbReference type="EMBL" id="JBBPCN010000001">
    <property type="protein sequence ID" value="MEK8070442.1"/>
    <property type="molecule type" value="Genomic_DNA"/>
</dbReference>
<comment type="caution">
    <text evidence="3">The sequence shown here is derived from an EMBL/GenBank/DDBJ whole genome shotgun (WGS) entry which is preliminary data.</text>
</comment>
<proteinExistence type="predicted"/>
<evidence type="ECO:0000313" key="4">
    <source>
        <dbReference type="Proteomes" id="UP001456513"/>
    </source>
</evidence>